<protein>
    <recommendedName>
        <fullName evidence="2">PWI domain-containing protein</fullName>
    </recommendedName>
</protein>
<evidence type="ECO:0000259" key="2">
    <source>
        <dbReference type="PROSITE" id="PS51025"/>
    </source>
</evidence>
<name>A0AAV1HSI1_9CHLO</name>
<feature type="domain" description="PWI" evidence="2">
    <location>
        <begin position="280"/>
        <end position="374"/>
    </location>
</feature>
<dbReference type="InterPro" id="IPR052768">
    <property type="entry name" value="RBM25"/>
</dbReference>
<dbReference type="PANTHER" id="PTHR18806">
    <property type="entry name" value="RBM25 PROTEIN"/>
    <property type="match status" value="1"/>
</dbReference>
<comment type="caution">
    <text evidence="3">The sequence shown here is derived from an EMBL/GenBank/DDBJ whole genome shotgun (WGS) entry which is preliminary data.</text>
</comment>
<reference evidence="3 4" key="1">
    <citation type="submission" date="2023-10" db="EMBL/GenBank/DDBJ databases">
        <authorList>
            <person name="Maclean D."/>
            <person name="Macfadyen A."/>
        </authorList>
    </citation>
    <scope>NUCLEOTIDE SEQUENCE [LARGE SCALE GENOMIC DNA]</scope>
</reference>
<dbReference type="Gene3D" id="1.20.1390.10">
    <property type="entry name" value="PWI domain"/>
    <property type="match status" value="1"/>
</dbReference>
<dbReference type="PROSITE" id="PS51025">
    <property type="entry name" value="PWI"/>
    <property type="match status" value="1"/>
</dbReference>
<organism evidence="3 4">
    <name type="scientific">Coccomyxa viridis</name>
    <dbReference type="NCBI Taxonomy" id="1274662"/>
    <lineage>
        <taxon>Eukaryota</taxon>
        <taxon>Viridiplantae</taxon>
        <taxon>Chlorophyta</taxon>
        <taxon>core chlorophytes</taxon>
        <taxon>Trebouxiophyceae</taxon>
        <taxon>Trebouxiophyceae incertae sedis</taxon>
        <taxon>Coccomyxaceae</taxon>
        <taxon>Coccomyxa</taxon>
    </lineage>
</organism>
<dbReference type="EMBL" id="CAUYUE010000001">
    <property type="protein sequence ID" value="CAK0735899.1"/>
    <property type="molecule type" value="Genomic_DNA"/>
</dbReference>
<dbReference type="Proteomes" id="UP001314263">
    <property type="component" value="Unassembled WGS sequence"/>
</dbReference>
<feature type="compositionally biased region" description="Basic and acidic residues" evidence="1">
    <location>
        <begin position="83"/>
        <end position="93"/>
    </location>
</feature>
<dbReference type="PANTHER" id="PTHR18806:SF4">
    <property type="entry name" value="RNA-BINDING PROTEIN 25"/>
    <property type="match status" value="1"/>
</dbReference>
<feature type="compositionally biased region" description="Low complexity" evidence="1">
    <location>
        <begin position="165"/>
        <end position="202"/>
    </location>
</feature>
<dbReference type="SMART" id="SM00311">
    <property type="entry name" value="PWI"/>
    <property type="match status" value="1"/>
</dbReference>
<feature type="compositionally biased region" description="Basic and acidic residues" evidence="1">
    <location>
        <begin position="56"/>
        <end position="67"/>
    </location>
</feature>
<dbReference type="Pfam" id="PF01480">
    <property type="entry name" value="PWI"/>
    <property type="match status" value="1"/>
</dbReference>
<gene>
    <name evidence="3" type="ORF">CVIRNUC_000658</name>
</gene>
<evidence type="ECO:0000313" key="4">
    <source>
        <dbReference type="Proteomes" id="UP001314263"/>
    </source>
</evidence>
<dbReference type="AlphaFoldDB" id="A0AAV1HSI1"/>
<accession>A0AAV1HSI1</accession>
<feature type="compositionally biased region" description="Acidic residues" evidence="1">
    <location>
        <begin position="46"/>
        <end position="55"/>
    </location>
</feature>
<feature type="region of interest" description="Disordered" evidence="1">
    <location>
        <begin position="45"/>
        <end position="226"/>
    </location>
</feature>
<sequence length="374" mass="41214">MHAGSSRACDCWQWYCRGVREAAEKEHEGLKQAVRERMRALRADLEAVDSDGEEEPWARRPIADSHRSKLRKRKRAQEAAQDVADREREEIEMAARQPAREPTPQLSAAPDEQAPSGQDAAEQGSHVDVNDPIYQAMVSAAKAAKALPPPPSLDALALEDERQRQLAQQQQQQAQQAQAAPAASAASPAAARESPQSAQRSAVAKKKPALSVFGGEEEEDAPKRKLIKLQYTDEERRAMEEAQKQEAAAAAAAAAAGSKTPKDKDKAIKELIKGIPREQKAVFAYSLKWDAFDDNADALLPKLSKWVLKKTVEVLGQEEPSMVDYVMSLVKQHKQPAQMVDTLSAIMDNETEPFVLNLFRLIIMESEKAAQGLL</sequence>
<keyword evidence="4" id="KW-1185">Reference proteome</keyword>
<evidence type="ECO:0000313" key="3">
    <source>
        <dbReference type="EMBL" id="CAK0735899.1"/>
    </source>
</evidence>
<dbReference type="InterPro" id="IPR002483">
    <property type="entry name" value="PWI_dom"/>
</dbReference>
<evidence type="ECO:0000256" key="1">
    <source>
        <dbReference type="SAM" id="MobiDB-lite"/>
    </source>
</evidence>
<proteinExistence type="predicted"/>